<dbReference type="GO" id="GO:0009307">
    <property type="term" value="P:DNA restriction-modification system"/>
    <property type="evidence" value="ECO:0007669"/>
    <property type="project" value="UniProtKB-KW"/>
</dbReference>
<reference evidence="10" key="1">
    <citation type="submission" date="2016-07" db="EMBL/GenBank/DDBJ databases">
        <title>Nontailed viruses are major unrecognized killers of bacteria in the ocean.</title>
        <authorList>
            <person name="Kauffman K."/>
            <person name="Hussain F."/>
            <person name="Yang J."/>
            <person name="Arevalo P."/>
            <person name="Brown J."/>
            <person name="Cutler M."/>
            <person name="Kelly L."/>
            <person name="Polz M.F."/>
        </authorList>
    </citation>
    <scope>NUCLEOTIDE SEQUENCE [LARGE SCALE GENOMIC DNA]</scope>
    <source>
        <strain evidence="10">10N.222.48.A2</strain>
    </source>
</reference>
<evidence type="ECO:0000313" key="11">
    <source>
        <dbReference type="Proteomes" id="UP000308018"/>
    </source>
</evidence>
<dbReference type="SUPFAM" id="SSF53335">
    <property type="entry name" value="S-adenosyl-L-methionine-dependent methyltransferases"/>
    <property type="match status" value="1"/>
</dbReference>
<comment type="similarity">
    <text evidence="7">Belongs to the class I-like SAM-binding methyltransferase superfamily. C5-methyltransferase family.</text>
</comment>
<dbReference type="Gene3D" id="3.90.120.10">
    <property type="entry name" value="DNA Methylase, subunit A, domain 2"/>
    <property type="match status" value="1"/>
</dbReference>
<keyword evidence="5" id="KW-0680">Restriction system</keyword>
<reference evidence="9 11" key="4">
    <citation type="submission" date="2019-04" db="EMBL/GenBank/DDBJ databases">
        <title>A reverse ecology approach based on a biological definition of microbial populations.</title>
        <authorList>
            <person name="Arevalo P."/>
            <person name="Vaninsberghe D."/>
            <person name="Elsherbini J."/>
            <person name="Gore J."/>
            <person name="Polz M."/>
        </authorList>
    </citation>
    <scope>NUCLEOTIDE SEQUENCE [LARGE SCALE GENOMIC DNA]</scope>
    <source>
        <strain evidence="9 11">10N.222.45.A8</strain>
    </source>
</reference>
<dbReference type="Proteomes" id="UP000235579">
    <property type="component" value="Unassembled WGS sequence"/>
</dbReference>
<dbReference type="InterPro" id="IPR001525">
    <property type="entry name" value="C5_MeTfrase"/>
</dbReference>
<dbReference type="Gene3D" id="3.40.50.150">
    <property type="entry name" value="Vaccinia Virus protein VP39"/>
    <property type="match status" value="1"/>
</dbReference>
<evidence type="ECO:0000313" key="9">
    <source>
        <dbReference type="EMBL" id="TKG32630.1"/>
    </source>
</evidence>
<dbReference type="GO" id="GO:0032259">
    <property type="term" value="P:methylation"/>
    <property type="evidence" value="ECO:0007669"/>
    <property type="project" value="UniProtKB-KW"/>
</dbReference>
<dbReference type="InterPro" id="IPR050750">
    <property type="entry name" value="C5-MTase"/>
</dbReference>
<sequence>MSEYSITSFFSGAGLGDKGIVDAGVRINQSFEMDANAVKTYNANFDHQISETDITKTLVLEQTKSEGMVFSYPCTRYSNMANLHGTQTGDDLYLHALRFLAIARPEFYAVENVVGLKYFKIVMEAMTKMSDYYVQIFCPVESSIFVPQRRDRLVILATKKYFNFRPPENLKPVSLASILEKNPQISIPKSVYTRLDGGYRDLPIISDPRKGDIAPCCLAHYGKDRGTRLVVDTNFPRNVRPYTVREYARLQGLEDSFVFPVCDTEAFKQIGNGITRHVGIWIGTEFKRYMSQGRRIASNLS</sequence>
<dbReference type="Proteomes" id="UP000308018">
    <property type="component" value="Unassembled WGS sequence"/>
</dbReference>
<accession>A0A2N7NCQ6</accession>
<dbReference type="InterPro" id="IPR029063">
    <property type="entry name" value="SAM-dependent_MTases_sf"/>
</dbReference>
<evidence type="ECO:0000256" key="7">
    <source>
        <dbReference type="PROSITE-ProRule" id="PRU01016"/>
    </source>
</evidence>
<dbReference type="PANTHER" id="PTHR46098:SF1">
    <property type="entry name" value="TRNA (CYTOSINE(38)-C(5))-METHYLTRANSFERASE"/>
    <property type="match status" value="1"/>
</dbReference>
<keyword evidence="3 7" id="KW-0808">Transferase</keyword>
<comment type="catalytic activity">
    <reaction evidence="6">
        <text>a 2'-deoxycytidine in DNA + S-adenosyl-L-methionine = a 5-methyl-2'-deoxycytidine in DNA + S-adenosyl-L-homocysteine + H(+)</text>
        <dbReference type="Rhea" id="RHEA:13681"/>
        <dbReference type="Rhea" id="RHEA-COMP:11369"/>
        <dbReference type="Rhea" id="RHEA-COMP:11370"/>
        <dbReference type="ChEBI" id="CHEBI:15378"/>
        <dbReference type="ChEBI" id="CHEBI:57856"/>
        <dbReference type="ChEBI" id="CHEBI:59789"/>
        <dbReference type="ChEBI" id="CHEBI:85452"/>
        <dbReference type="ChEBI" id="CHEBI:85454"/>
        <dbReference type="EC" id="2.1.1.37"/>
    </reaction>
</comment>
<evidence type="ECO:0000313" key="8">
    <source>
        <dbReference type="EMBL" id="PMP09986.1"/>
    </source>
</evidence>
<feature type="active site" evidence="7">
    <location>
        <position position="74"/>
    </location>
</feature>
<evidence type="ECO:0000256" key="1">
    <source>
        <dbReference type="ARBA" id="ARBA00011975"/>
    </source>
</evidence>
<keyword evidence="4 7" id="KW-0949">S-adenosyl-L-methionine</keyword>
<dbReference type="AlphaFoldDB" id="A0A2N7NCQ6"/>
<dbReference type="EC" id="2.1.1.37" evidence="1"/>
<proteinExistence type="inferred from homology"/>
<dbReference type="EMBL" id="MDBP01000080">
    <property type="protein sequence ID" value="PMP09986.1"/>
    <property type="molecule type" value="Genomic_DNA"/>
</dbReference>
<gene>
    <name evidence="8" type="ORF">BCS92_02350</name>
    <name evidence="9" type="ORF">FC057_12500</name>
</gene>
<reference evidence="8" key="2">
    <citation type="submission" date="2016-07" db="EMBL/GenBank/DDBJ databases">
        <authorList>
            <person name="Wan K."/>
            <person name="Booth B."/>
            <person name="Spirohn K."/>
            <person name="Hao T."/>
            <person name="Hu Y."/>
            <person name="Calderwood M."/>
            <person name="Hill D."/>
            <person name="Mohr S."/>
            <person name="Vidal M."/>
            <person name="Celniker S."/>
            <person name="Perrimon N."/>
        </authorList>
    </citation>
    <scope>NUCLEOTIDE SEQUENCE</scope>
    <source>
        <strain evidence="8">10N.222.48.A2</strain>
    </source>
</reference>
<protein>
    <recommendedName>
        <fullName evidence="1">DNA (cytosine-5-)-methyltransferase</fullName>
        <ecNumber evidence="1">2.1.1.37</ecNumber>
    </recommendedName>
</protein>
<evidence type="ECO:0000256" key="6">
    <source>
        <dbReference type="ARBA" id="ARBA00047422"/>
    </source>
</evidence>
<reference evidence="8" key="3">
    <citation type="journal article" date="2018" name="Nature">
        <title>A major lineage of non-tailed dsDNA viruses as unrecognized killers of marine bacteria.</title>
        <authorList>
            <person name="Kauffman K.M."/>
            <person name="Hussain F.A."/>
            <person name="Yang J."/>
            <person name="Arevalo P."/>
            <person name="Brown J.M."/>
            <person name="Chang W.K."/>
            <person name="VanInsberghe D."/>
            <person name="Elsherbini J."/>
            <person name="Sharma R.S."/>
            <person name="Cutler M.B."/>
            <person name="Kelly L."/>
            <person name="Polz M.F."/>
        </authorList>
    </citation>
    <scope>NUCLEOTIDE SEQUENCE</scope>
    <source>
        <strain evidence="8">10N.222.48.A2</strain>
    </source>
</reference>
<evidence type="ECO:0000256" key="2">
    <source>
        <dbReference type="ARBA" id="ARBA00022603"/>
    </source>
</evidence>
<dbReference type="GO" id="GO:0003886">
    <property type="term" value="F:DNA (cytosine-5-)-methyltransferase activity"/>
    <property type="evidence" value="ECO:0007669"/>
    <property type="project" value="UniProtKB-EC"/>
</dbReference>
<dbReference type="RefSeq" id="WP_102258401.1">
    <property type="nucleotide sequence ID" value="NZ_MDBG01000002.1"/>
</dbReference>
<evidence type="ECO:0000256" key="3">
    <source>
        <dbReference type="ARBA" id="ARBA00022679"/>
    </source>
</evidence>
<dbReference type="Pfam" id="PF00145">
    <property type="entry name" value="DNA_methylase"/>
    <property type="match status" value="1"/>
</dbReference>
<keyword evidence="2 7" id="KW-0489">Methyltransferase</keyword>
<dbReference type="PRINTS" id="PR00105">
    <property type="entry name" value="C5METTRFRASE"/>
</dbReference>
<organism evidence="8 10">
    <name type="scientific">Vibrio tasmaniensis</name>
    <dbReference type="NCBI Taxonomy" id="212663"/>
    <lineage>
        <taxon>Bacteria</taxon>
        <taxon>Pseudomonadati</taxon>
        <taxon>Pseudomonadota</taxon>
        <taxon>Gammaproteobacteria</taxon>
        <taxon>Vibrionales</taxon>
        <taxon>Vibrionaceae</taxon>
        <taxon>Vibrio</taxon>
    </lineage>
</organism>
<evidence type="ECO:0000313" key="10">
    <source>
        <dbReference type="Proteomes" id="UP000235579"/>
    </source>
</evidence>
<comment type="caution">
    <text evidence="8">The sequence shown here is derived from an EMBL/GenBank/DDBJ whole genome shotgun (WGS) entry which is preliminary data.</text>
</comment>
<evidence type="ECO:0000256" key="4">
    <source>
        <dbReference type="ARBA" id="ARBA00022691"/>
    </source>
</evidence>
<evidence type="ECO:0000256" key="5">
    <source>
        <dbReference type="ARBA" id="ARBA00022747"/>
    </source>
</evidence>
<dbReference type="EMBL" id="SYVV01000021">
    <property type="protein sequence ID" value="TKG32630.1"/>
    <property type="molecule type" value="Genomic_DNA"/>
</dbReference>
<dbReference type="PROSITE" id="PS51679">
    <property type="entry name" value="SAM_MT_C5"/>
    <property type="match status" value="1"/>
</dbReference>
<dbReference type="PANTHER" id="PTHR46098">
    <property type="entry name" value="TRNA (CYTOSINE(38)-C(5))-METHYLTRANSFERASE"/>
    <property type="match status" value="1"/>
</dbReference>
<name>A0A2N7NCQ6_9VIBR</name>